<dbReference type="InterPro" id="IPR021457">
    <property type="entry name" value="DUF3108"/>
</dbReference>
<keyword evidence="1" id="KW-0732">Signal</keyword>
<dbReference type="AlphaFoldDB" id="A0A366EP71"/>
<evidence type="ECO:0000313" key="3">
    <source>
        <dbReference type="Proteomes" id="UP000253529"/>
    </source>
</evidence>
<keyword evidence="3" id="KW-1185">Reference proteome</keyword>
<comment type="caution">
    <text evidence="2">The sequence shown here is derived from an EMBL/GenBank/DDBJ whole genome shotgun (WGS) entry which is preliminary data.</text>
</comment>
<evidence type="ECO:0000256" key="1">
    <source>
        <dbReference type="SAM" id="SignalP"/>
    </source>
</evidence>
<feature type="chain" id="PRO_5016794566" evidence="1">
    <location>
        <begin position="28"/>
        <end position="268"/>
    </location>
</feature>
<sequence>MKLRSTGIRLGLAVAAAALAPVAAARADMLHAIYRVSLVGLPIGSANLDAALSPSSYAIRADAKLTGLARLFANARGASTGAGAIVAGRVSPSTFATTAASSQMTRTIRMALAGNAVTGVDIAPPFDDKPDRVPLGAHDEQNIVDPVGAVVIPAPASGAMQPTEACNRKIPIFDGYTRFDIDLTYVGERSAKAKGYDGPVVVCAARYVPISGHSPDRPATKFMAENKDVEVWLAPIEADRVWMPFRISVRTMIGTTVVEAQEFRVKAE</sequence>
<dbReference type="EMBL" id="QNRK01000040">
    <property type="protein sequence ID" value="RBP04178.1"/>
    <property type="molecule type" value="Genomic_DNA"/>
</dbReference>
<proteinExistence type="predicted"/>
<feature type="signal peptide" evidence="1">
    <location>
        <begin position="1"/>
        <end position="27"/>
    </location>
</feature>
<reference evidence="2 3" key="1">
    <citation type="submission" date="2018-06" db="EMBL/GenBank/DDBJ databases">
        <title>Genomic Encyclopedia of Type Strains, Phase IV (KMG-IV): sequencing the most valuable type-strain genomes for metagenomic binning, comparative biology and taxonomic classification.</title>
        <authorList>
            <person name="Goeker M."/>
        </authorList>
    </citation>
    <scope>NUCLEOTIDE SEQUENCE [LARGE SCALE GENOMIC DNA]</scope>
    <source>
        <strain evidence="2 3">DSM 24875</strain>
    </source>
</reference>
<evidence type="ECO:0000313" key="2">
    <source>
        <dbReference type="EMBL" id="RBP04178.1"/>
    </source>
</evidence>
<dbReference type="Pfam" id="PF11306">
    <property type="entry name" value="DUF3108"/>
    <property type="match status" value="1"/>
</dbReference>
<organism evidence="2 3">
    <name type="scientific">Roseiarcus fermentans</name>
    <dbReference type="NCBI Taxonomy" id="1473586"/>
    <lineage>
        <taxon>Bacteria</taxon>
        <taxon>Pseudomonadati</taxon>
        <taxon>Pseudomonadota</taxon>
        <taxon>Alphaproteobacteria</taxon>
        <taxon>Hyphomicrobiales</taxon>
        <taxon>Roseiarcaceae</taxon>
        <taxon>Roseiarcus</taxon>
    </lineage>
</organism>
<protein>
    <submittedName>
        <fullName evidence="2">Uncharacterized protein DUF3108</fullName>
    </submittedName>
</protein>
<gene>
    <name evidence="2" type="ORF">DFR50_14051</name>
</gene>
<name>A0A366EP71_9HYPH</name>
<dbReference type="Proteomes" id="UP000253529">
    <property type="component" value="Unassembled WGS sequence"/>
</dbReference>
<accession>A0A366EP71</accession>